<gene>
    <name evidence="6" type="ORF">GSLYS_00010738001</name>
</gene>
<evidence type="ECO:0000256" key="4">
    <source>
        <dbReference type="ARBA" id="ARBA00022840"/>
    </source>
</evidence>
<organism evidence="6 7">
    <name type="scientific">Lymnaea stagnalis</name>
    <name type="common">Great pond snail</name>
    <name type="synonym">Helix stagnalis</name>
    <dbReference type="NCBI Taxonomy" id="6523"/>
    <lineage>
        <taxon>Eukaryota</taxon>
        <taxon>Metazoa</taxon>
        <taxon>Spiralia</taxon>
        <taxon>Lophotrochozoa</taxon>
        <taxon>Mollusca</taxon>
        <taxon>Gastropoda</taxon>
        <taxon>Heterobranchia</taxon>
        <taxon>Euthyneura</taxon>
        <taxon>Panpulmonata</taxon>
        <taxon>Hygrophila</taxon>
        <taxon>Lymnaeoidea</taxon>
        <taxon>Lymnaeidae</taxon>
        <taxon>Lymnaea</taxon>
    </lineage>
</organism>
<evidence type="ECO:0000256" key="1">
    <source>
        <dbReference type="ARBA" id="ARBA00022741"/>
    </source>
</evidence>
<keyword evidence="7" id="KW-1185">Reference proteome</keyword>
<accession>A0AAV2HRT6</accession>
<dbReference type="Proteomes" id="UP001497497">
    <property type="component" value="Unassembled WGS sequence"/>
</dbReference>
<dbReference type="Pfam" id="PF14520">
    <property type="entry name" value="HHH_5"/>
    <property type="match status" value="1"/>
</dbReference>
<evidence type="ECO:0000313" key="7">
    <source>
        <dbReference type="Proteomes" id="UP001497497"/>
    </source>
</evidence>
<dbReference type="PANTHER" id="PTHR47961">
    <property type="entry name" value="DNA POLYMERASE THETA, PUTATIVE (AFU_ORTHOLOGUE AFUA_1G05260)-RELATED"/>
    <property type="match status" value="1"/>
</dbReference>
<evidence type="ECO:0000259" key="5">
    <source>
        <dbReference type="Pfam" id="PF21099"/>
    </source>
</evidence>
<reference evidence="6 7" key="1">
    <citation type="submission" date="2024-04" db="EMBL/GenBank/DDBJ databases">
        <authorList>
            <consortium name="Genoscope - CEA"/>
            <person name="William W."/>
        </authorList>
    </citation>
    <scope>NUCLEOTIDE SEQUENCE [LARGE SCALE GENOMIC DNA]</scope>
</reference>
<keyword evidence="4" id="KW-0067">ATP-binding</keyword>
<evidence type="ECO:0000256" key="2">
    <source>
        <dbReference type="ARBA" id="ARBA00022801"/>
    </source>
</evidence>
<keyword evidence="2" id="KW-0378">Hydrolase</keyword>
<dbReference type="GO" id="GO:0005524">
    <property type="term" value="F:ATP binding"/>
    <property type="evidence" value="ECO:0007669"/>
    <property type="project" value="UniProtKB-KW"/>
</dbReference>
<dbReference type="InterPro" id="IPR048960">
    <property type="entry name" value="POLQ-like_helical"/>
</dbReference>
<proteinExistence type="predicted"/>
<dbReference type="EMBL" id="CAXITT010000240">
    <property type="protein sequence ID" value="CAL1536825.1"/>
    <property type="molecule type" value="Genomic_DNA"/>
</dbReference>
<feature type="non-terminal residue" evidence="6">
    <location>
        <position position="1"/>
    </location>
</feature>
<dbReference type="Pfam" id="PF21099">
    <property type="entry name" value="POLQ_helical"/>
    <property type="match status" value="1"/>
</dbReference>
<evidence type="ECO:0000256" key="3">
    <source>
        <dbReference type="ARBA" id="ARBA00022806"/>
    </source>
</evidence>
<name>A0AAV2HRT6_LYMST</name>
<dbReference type="AlphaFoldDB" id="A0AAV2HRT6"/>
<dbReference type="SUPFAM" id="SSF158702">
    <property type="entry name" value="Sec63 N-terminal domain-like"/>
    <property type="match status" value="1"/>
</dbReference>
<dbReference type="GO" id="GO:0004386">
    <property type="term" value="F:helicase activity"/>
    <property type="evidence" value="ECO:0007669"/>
    <property type="project" value="UniProtKB-KW"/>
</dbReference>
<comment type="caution">
    <text evidence="6">The sequence shown here is derived from an EMBL/GenBank/DDBJ whole genome shotgun (WGS) entry which is preliminary data.</text>
</comment>
<keyword evidence="3" id="KW-0347">Helicase</keyword>
<evidence type="ECO:0000313" key="6">
    <source>
        <dbReference type="EMBL" id="CAL1536825.1"/>
    </source>
</evidence>
<feature type="domain" description="POLQ-like helical" evidence="5">
    <location>
        <begin position="3"/>
        <end position="96"/>
    </location>
</feature>
<sequence>YYKLSEIDLKTAQAIGVHEQYLCLREAGFGHRPSSVISELTIKRFYISLMLWKLWSHNSEWDVANAFFQKRSFIQNMRSLTVANASGVFHFCKELEEFWYYQVCLEKFITNVAHCVSIDLRPLMEIPGIELGTAKRLHAAGYKSIGAVGSADVKMLVHKMKDVSEHAAQQIIAAAKVIHF</sequence>
<dbReference type="PANTHER" id="PTHR47961:SF12">
    <property type="entry name" value="HELICASE POLQ-LIKE"/>
    <property type="match status" value="1"/>
</dbReference>
<keyword evidence="1" id="KW-0547">Nucleotide-binding</keyword>
<dbReference type="InterPro" id="IPR050474">
    <property type="entry name" value="Hel308_SKI2-like"/>
</dbReference>
<protein>
    <recommendedName>
        <fullName evidence="5">POLQ-like helical domain-containing protein</fullName>
    </recommendedName>
</protein>
<dbReference type="Gene3D" id="1.10.3380.20">
    <property type="match status" value="1"/>
</dbReference>
<dbReference type="Gene3D" id="1.10.150.20">
    <property type="entry name" value="5' to 3' exonuclease, C-terminal subdomain"/>
    <property type="match status" value="1"/>
</dbReference>
<dbReference type="GO" id="GO:0016787">
    <property type="term" value="F:hydrolase activity"/>
    <property type="evidence" value="ECO:0007669"/>
    <property type="project" value="UniProtKB-KW"/>
</dbReference>